<keyword evidence="2" id="KW-1185">Reference proteome</keyword>
<dbReference type="SUPFAM" id="SSF56672">
    <property type="entry name" value="DNA/RNA polymerases"/>
    <property type="match status" value="1"/>
</dbReference>
<organism evidence="1 2">
    <name type="scientific">Tanacetum coccineum</name>
    <dbReference type="NCBI Taxonomy" id="301880"/>
    <lineage>
        <taxon>Eukaryota</taxon>
        <taxon>Viridiplantae</taxon>
        <taxon>Streptophyta</taxon>
        <taxon>Embryophyta</taxon>
        <taxon>Tracheophyta</taxon>
        <taxon>Spermatophyta</taxon>
        <taxon>Magnoliopsida</taxon>
        <taxon>eudicotyledons</taxon>
        <taxon>Gunneridae</taxon>
        <taxon>Pentapetalae</taxon>
        <taxon>asterids</taxon>
        <taxon>campanulids</taxon>
        <taxon>Asterales</taxon>
        <taxon>Asteraceae</taxon>
        <taxon>Asteroideae</taxon>
        <taxon>Anthemideae</taxon>
        <taxon>Anthemidinae</taxon>
        <taxon>Tanacetum</taxon>
    </lineage>
</organism>
<keyword evidence="1" id="KW-0548">Nucleotidyltransferase</keyword>
<accession>A0ABQ4ZPV8</accession>
<name>A0ABQ4ZPV8_9ASTR</name>
<reference evidence="1" key="2">
    <citation type="submission" date="2022-01" db="EMBL/GenBank/DDBJ databases">
        <authorList>
            <person name="Yamashiro T."/>
            <person name="Shiraishi A."/>
            <person name="Satake H."/>
            <person name="Nakayama K."/>
        </authorList>
    </citation>
    <scope>NUCLEOTIDE SEQUENCE</scope>
</reference>
<proteinExistence type="predicted"/>
<dbReference type="GO" id="GO:0003964">
    <property type="term" value="F:RNA-directed DNA polymerase activity"/>
    <property type="evidence" value="ECO:0007669"/>
    <property type="project" value="UniProtKB-KW"/>
</dbReference>
<dbReference type="Proteomes" id="UP001151760">
    <property type="component" value="Unassembled WGS sequence"/>
</dbReference>
<dbReference type="EMBL" id="BQNB010011571">
    <property type="protein sequence ID" value="GJS92293.1"/>
    <property type="molecule type" value="Genomic_DNA"/>
</dbReference>
<keyword evidence="1" id="KW-0808">Transferase</keyword>
<comment type="caution">
    <text evidence="1">The sequence shown here is derived from an EMBL/GenBank/DDBJ whole genome shotgun (WGS) entry which is preliminary data.</text>
</comment>
<gene>
    <name evidence="1" type="ORF">Tco_0774929</name>
</gene>
<protein>
    <submittedName>
        <fullName evidence="1">Reverse transcriptase domain-containing protein</fullName>
    </submittedName>
</protein>
<evidence type="ECO:0000313" key="2">
    <source>
        <dbReference type="Proteomes" id="UP001151760"/>
    </source>
</evidence>
<keyword evidence="1" id="KW-0695">RNA-directed DNA polymerase</keyword>
<evidence type="ECO:0000313" key="1">
    <source>
        <dbReference type="EMBL" id="GJS92293.1"/>
    </source>
</evidence>
<reference evidence="1" key="1">
    <citation type="journal article" date="2022" name="Int. J. Mol. Sci.">
        <title>Draft Genome of Tanacetum Coccineum: Genomic Comparison of Closely Related Tanacetum-Family Plants.</title>
        <authorList>
            <person name="Yamashiro T."/>
            <person name="Shiraishi A."/>
            <person name="Nakayama K."/>
            <person name="Satake H."/>
        </authorList>
    </citation>
    <scope>NUCLEOTIDE SEQUENCE</scope>
</reference>
<dbReference type="InterPro" id="IPR043502">
    <property type="entry name" value="DNA/RNA_pol_sf"/>
</dbReference>
<sequence length="81" mass="9264">MDIKWDSKLKWKIIKPRQTKEAERALNDMKKQMAKLPTLTTLIEGETLIMYVSAAEEAISAVLLAERGDRQILIYFVGKAL</sequence>